<sequence length="60" mass="6731">MCVHPASSLPNKIPSPLSSFFSQFLYPQFPSPSFSAIFSFQNHQAERQIRLSSSINPPSF</sequence>
<reference evidence="1 2" key="1">
    <citation type="submission" date="2020-08" db="EMBL/GenBank/DDBJ databases">
        <authorList>
            <person name="Koutsovoulos G."/>
            <person name="Danchin GJ E."/>
        </authorList>
    </citation>
    <scope>NUCLEOTIDE SEQUENCE [LARGE SCALE GENOMIC DNA]</scope>
</reference>
<proteinExistence type="predicted"/>
<comment type="caution">
    <text evidence="1">The sequence shown here is derived from an EMBL/GenBank/DDBJ whole genome shotgun (WGS) entry which is preliminary data.</text>
</comment>
<organism evidence="1 2">
    <name type="scientific">Meloidogyne enterolobii</name>
    <name type="common">Root-knot nematode worm</name>
    <name type="synonym">Meloidogyne mayaguensis</name>
    <dbReference type="NCBI Taxonomy" id="390850"/>
    <lineage>
        <taxon>Eukaryota</taxon>
        <taxon>Metazoa</taxon>
        <taxon>Ecdysozoa</taxon>
        <taxon>Nematoda</taxon>
        <taxon>Chromadorea</taxon>
        <taxon>Rhabditida</taxon>
        <taxon>Tylenchina</taxon>
        <taxon>Tylenchomorpha</taxon>
        <taxon>Tylenchoidea</taxon>
        <taxon>Meloidogynidae</taxon>
        <taxon>Meloidogyninae</taxon>
        <taxon>Meloidogyne</taxon>
    </lineage>
</organism>
<dbReference type="Proteomes" id="UP000580250">
    <property type="component" value="Unassembled WGS sequence"/>
</dbReference>
<dbReference type="AlphaFoldDB" id="A0A6V7U2D9"/>
<name>A0A6V7U2D9_MELEN</name>
<protein>
    <submittedName>
        <fullName evidence="1">Uncharacterized protein</fullName>
    </submittedName>
</protein>
<accession>A0A6V7U2D9</accession>
<evidence type="ECO:0000313" key="2">
    <source>
        <dbReference type="Proteomes" id="UP000580250"/>
    </source>
</evidence>
<dbReference type="EMBL" id="CAJEWN010000031">
    <property type="protein sequence ID" value="CAD2143276.1"/>
    <property type="molecule type" value="Genomic_DNA"/>
</dbReference>
<evidence type="ECO:0000313" key="1">
    <source>
        <dbReference type="EMBL" id="CAD2143276.1"/>
    </source>
</evidence>
<gene>
    <name evidence="1" type="ORF">MENT_LOCUS7545</name>
</gene>